<dbReference type="Proteomes" id="UP000030491">
    <property type="component" value="Unassembled WGS sequence"/>
</dbReference>
<evidence type="ECO:0000313" key="3">
    <source>
        <dbReference type="Proteomes" id="UP000030491"/>
    </source>
</evidence>
<keyword evidence="1" id="KW-0175">Coiled coil</keyword>
<feature type="coiled-coil region" evidence="1">
    <location>
        <begin position="17"/>
        <end position="44"/>
    </location>
</feature>
<evidence type="ECO:0000313" key="2">
    <source>
        <dbReference type="EMBL" id="KGF91119.1"/>
    </source>
</evidence>
<dbReference type="AlphaFoldDB" id="A0A0A1ZSA5"/>
<gene>
    <name evidence="2" type="ORF">EU93_1289</name>
</gene>
<protein>
    <submittedName>
        <fullName evidence="2">Uncharacterized protein</fullName>
    </submittedName>
</protein>
<sequence>MIEKLNPNNIENDEFNFNTEESEYKNLINRLKEISETIALVEKTIFR</sequence>
<dbReference type="EMBL" id="JNAJ01000015">
    <property type="protein sequence ID" value="KGF91119.1"/>
    <property type="molecule type" value="Genomic_DNA"/>
</dbReference>
<reference evidence="3" key="1">
    <citation type="journal article" date="2014" name="Sci. Data">
        <title>Genomes of diverse isolates of the marine cyanobacterium Prochlorococcus.</title>
        <authorList>
            <person name="Biller S."/>
            <person name="Berube P."/>
            <person name="Thompson J."/>
            <person name="Kelly L."/>
            <person name="Roggensack S."/>
            <person name="Awad L."/>
            <person name="Roache-Johnson K."/>
            <person name="Ding H."/>
            <person name="Giovannoni S.J."/>
            <person name="Moore L.R."/>
            <person name="Chisholm S.W."/>
        </authorList>
    </citation>
    <scope>NUCLEOTIDE SEQUENCE [LARGE SCALE GENOMIC DNA]</scope>
</reference>
<accession>A0A0A1ZSA5</accession>
<proteinExistence type="predicted"/>
<name>A0A0A1ZSA5_PROMR</name>
<organism evidence="2 3">
    <name type="scientific">Prochlorococcus marinus str. MIT 9116</name>
    <dbReference type="NCBI Taxonomy" id="167544"/>
    <lineage>
        <taxon>Bacteria</taxon>
        <taxon>Bacillati</taxon>
        <taxon>Cyanobacteriota</taxon>
        <taxon>Cyanophyceae</taxon>
        <taxon>Synechococcales</taxon>
        <taxon>Prochlorococcaceae</taxon>
        <taxon>Prochlorococcus</taxon>
    </lineage>
</organism>
<comment type="caution">
    <text evidence="2">The sequence shown here is derived from an EMBL/GenBank/DDBJ whole genome shotgun (WGS) entry which is preliminary data.</text>
</comment>
<dbReference type="RefSeq" id="WP_193741758.1">
    <property type="nucleotide sequence ID" value="NZ_JNAJ01000015.1"/>
</dbReference>
<evidence type="ECO:0000256" key="1">
    <source>
        <dbReference type="SAM" id="Coils"/>
    </source>
</evidence>